<organism evidence="9">
    <name type="scientific">Myxobolus squamalis</name>
    <name type="common">Myxosporean</name>
    <dbReference type="NCBI Taxonomy" id="59785"/>
    <lineage>
        <taxon>Eukaryota</taxon>
        <taxon>Metazoa</taxon>
        <taxon>Cnidaria</taxon>
        <taxon>Myxozoa</taxon>
        <taxon>Myxosporea</taxon>
        <taxon>Bivalvulida</taxon>
        <taxon>Platysporina</taxon>
        <taxon>Myxobolidae</taxon>
        <taxon>Myxobolus</taxon>
    </lineage>
</organism>
<name>A0A6B2FVC0_MYXSQ</name>
<feature type="transmembrane region" description="Helical" evidence="8">
    <location>
        <begin position="41"/>
        <end position="61"/>
    </location>
</feature>
<evidence type="ECO:0000256" key="2">
    <source>
        <dbReference type="ARBA" id="ARBA00022448"/>
    </source>
</evidence>
<dbReference type="EMBL" id="GHBR01000048">
    <property type="protein sequence ID" value="NDJ95654.1"/>
    <property type="molecule type" value="Transcribed_RNA"/>
</dbReference>
<keyword evidence="7" id="KW-0868">Chloride</keyword>
<dbReference type="Pfam" id="PF00654">
    <property type="entry name" value="Voltage_CLC"/>
    <property type="match status" value="1"/>
</dbReference>
<reference evidence="9" key="1">
    <citation type="submission" date="2018-11" db="EMBL/GenBank/DDBJ databases">
        <title>Myxobolus squamalis genome and transcriptome.</title>
        <authorList>
            <person name="Yahalomi D."/>
            <person name="Atkinson S.D."/>
            <person name="Neuhof M."/>
            <person name="Chang E.S."/>
            <person name="Philippe H."/>
            <person name="Cartwright P."/>
            <person name="Bartholomew J.L."/>
            <person name="Huchon D."/>
        </authorList>
    </citation>
    <scope>NUCLEOTIDE SEQUENCE</scope>
    <source>
        <strain evidence="9">71B08</strain>
        <tissue evidence="9">Whole</tissue>
    </source>
</reference>
<evidence type="ECO:0000313" key="9">
    <source>
        <dbReference type="EMBL" id="NDJ95654.1"/>
    </source>
</evidence>
<evidence type="ECO:0000256" key="4">
    <source>
        <dbReference type="ARBA" id="ARBA00022989"/>
    </source>
</evidence>
<feature type="transmembrane region" description="Helical" evidence="8">
    <location>
        <begin position="115"/>
        <end position="142"/>
    </location>
</feature>
<dbReference type="GO" id="GO:0005247">
    <property type="term" value="F:voltage-gated chloride channel activity"/>
    <property type="evidence" value="ECO:0007669"/>
    <property type="project" value="TreeGrafter"/>
</dbReference>
<dbReference type="InterPro" id="IPR014743">
    <property type="entry name" value="Cl-channel_core"/>
</dbReference>
<keyword evidence="6 8" id="KW-0472">Membrane</keyword>
<evidence type="ECO:0000256" key="5">
    <source>
        <dbReference type="ARBA" id="ARBA00023065"/>
    </source>
</evidence>
<dbReference type="PRINTS" id="PR00762">
    <property type="entry name" value="CLCHANNEL"/>
</dbReference>
<evidence type="ECO:0000256" key="8">
    <source>
        <dbReference type="SAM" id="Phobius"/>
    </source>
</evidence>
<dbReference type="InterPro" id="IPR001807">
    <property type="entry name" value="ClC"/>
</dbReference>
<evidence type="ECO:0000256" key="1">
    <source>
        <dbReference type="ARBA" id="ARBA00004141"/>
    </source>
</evidence>
<sequence length="215" mass="23779">MSNYRLAHQMYGDCSYENSFNSGLCSNWKSNISLGDTASEFPLLAVTLFLKSIFLIISFSLKIPNGFIFPIMTIGAVFGRIVGNAMNYMLLIFPDWYFFKKYCNSQDSNSPCIDIALYAVIGSSAFLAGSTHITVTLVVIMVELIDGAGYIVPIMVSVLIAKSVSKLFTKLNIFEKSCILNDYPFIDLSASKIRDIGTAHDVIAAKKLRFLISLT</sequence>
<dbReference type="PANTHER" id="PTHR45711">
    <property type="entry name" value="CHLORIDE CHANNEL PROTEIN"/>
    <property type="match status" value="1"/>
</dbReference>
<dbReference type="GO" id="GO:0005794">
    <property type="term" value="C:Golgi apparatus"/>
    <property type="evidence" value="ECO:0007669"/>
    <property type="project" value="TreeGrafter"/>
</dbReference>
<evidence type="ECO:0000256" key="7">
    <source>
        <dbReference type="ARBA" id="ARBA00023214"/>
    </source>
</evidence>
<dbReference type="PANTHER" id="PTHR45711:SF6">
    <property type="entry name" value="CHLORIDE CHANNEL PROTEIN"/>
    <property type="match status" value="1"/>
</dbReference>
<dbReference type="AlphaFoldDB" id="A0A6B2FVC0"/>
<dbReference type="GO" id="GO:0005886">
    <property type="term" value="C:plasma membrane"/>
    <property type="evidence" value="ECO:0007669"/>
    <property type="project" value="TreeGrafter"/>
</dbReference>
<protein>
    <submittedName>
        <fullName evidence="9">H(+)/Cl(-) exchange transporter 5 (Trinotate prediction)</fullName>
    </submittedName>
</protein>
<feature type="transmembrane region" description="Helical" evidence="8">
    <location>
        <begin position="148"/>
        <end position="168"/>
    </location>
</feature>
<keyword evidence="4 8" id="KW-1133">Transmembrane helix</keyword>
<keyword evidence="3 8" id="KW-0812">Transmembrane</keyword>
<keyword evidence="5" id="KW-0406">Ion transport</keyword>
<dbReference type="SUPFAM" id="SSF81340">
    <property type="entry name" value="Clc chloride channel"/>
    <property type="match status" value="1"/>
</dbReference>
<feature type="transmembrane region" description="Helical" evidence="8">
    <location>
        <begin position="67"/>
        <end position="94"/>
    </location>
</feature>
<accession>A0A6B2FVC0</accession>
<keyword evidence="2" id="KW-0813">Transport</keyword>
<dbReference type="GO" id="GO:0005769">
    <property type="term" value="C:early endosome"/>
    <property type="evidence" value="ECO:0007669"/>
    <property type="project" value="TreeGrafter"/>
</dbReference>
<comment type="subcellular location">
    <subcellularLocation>
        <location evidence="1">Membrane</location>
        <topology evidence="1">Multi-pass membrane protein</topology>
    </subcellularLocation>
</comment>
<dbReference type="Gene3D" id="1.10.3080.10">
    <property type="entry name" value="Clc chloride channel"/>
    <property type="match status" value="1"/>
</dbReference>
<evidence type="ECO:0000256" key="3">
    <source>
        <dbReference type="ARBA" id="ARBA00022692"/>
    </source>
</evidence>
<proteinExistence type="predicted"/>
<evidence type="ECO:0000256" key="6">
    <source>
        <dbReference type="ARBA" id="ARBA00023136"/>
    </source>
</evidence>